<feature type="compositionally biased region" description="Polar residues" evidence="2">
    <location>
        <begin position="89"/>
        <end position="115"/>
    </location>
</feature>
<dbReference type="RefSeq" id="XP_008871265.1">
    <property type="nucleotide sequence ID" value="XM_008873043.1"/>
</dbReference>
<dbReference type="InterPro" id="IPR036034">
    <property type="entry name" value="PDZ_sf"/>
</dbReference>
<protein>
    <recommendedName>
        <fullName evidence="3">PDZ domain-containing protein</fullName>
    </recommendedName>
</protein>
<evidence type="ECO:0000259" key="3">
    <source>
        <dbReference type="PROSITE" id="PS50106"/>
    </source>
</evidence>
<dbReference type="InterPro" id="IPR001478">
    <property type="entry name" value="PDZ"/>
</dbReference>
<name>A0A024U1Y6_9STRA</name>
<feature type="coiled-coil region" evidence="1">
    <location>
        <begin position="341"/>
        <end position="419"/>
    </location>
</feature>
<feature type="region of interest" description="Disordered" evidence="2">
    <location>
        <begin position="86"/>
        <end position="115"/>
    </location>
</feature>
<evidence type="ECO:0000256" key="2">
    <source>
        <dbReference type="SAM" id="MobiDB-lite"/>
    </source>
</evidence>
<reference evidence="4" key="1">
    <citation type="submission" date="2013-12" db="EMBL/GenBank/DDBJ databases">
        <title>The Genome Sequence of Aphanomyces invadans NJM9701.</title>
        <authorList>
            <consortium name="The Broad Institute Genomics Platform"/>
            <person name="Russ C."/>
            <person name="Tyler B."/>
            <person name="van West P."/>
            <person name="Dieguez-Uribeondo J."/>
            <person name="Young S.K."/>
            <person name="Zeng Q."/>
            <person name="Gargeya S."/>
            <person name="Fitzgerald M."/>
            <person name="Abouelleil A."/>
            <person name="Alvarado L."/>
            <person name="Chapman S.B."/>
            <person name="Gainer-Dewar J."/>
            <person name="Goldberg J."/>
            <person name="Griggs A."/>
            <person name="Gujja S."/>
            <person name="Hansen M."/>
            <person name="Howarth C."/>
            <person name="Imamovic A."/>
            <person name="Ireland A."/>
            <person name="Larimer J."/>
            <person name="McCowan C."/>
            <person name="Murphy C."/>
            <person name="Pearson M."/>
            <person name="Poon T.W."/>
            <person name="Priest M."/>
            <person name="Roberts A."/>
            <person name="Saif S."/>
            <person name="Shea T."/>
            <person name="Sykes S."/>
            <person name="Wortman J."/>
            <person name="Nusbaum C."/>
            <person name="Birren B."/>
        </authorList>
    </citation>
    <scope>NUCLEOTIDE SEQUENCE [LARGE SCALE GENOMIC DNA]</scope>
    <source>
        <strain evidence="4">NJM9701</strain>
    </source>
</reference>
<dbReference type="SUPFAM" id="SSF50156">
    <property type="entry name" value="PDZ domain-like"/>
    <property type="match status" value="1"/>
</dbReference>
<dbReference type="OrthoDB" id="2157866at2759"/>
<feature type="domain" description="PDZ" evidence="3">
    <location>
        <begin position="148"/>
        <end position="214"/>
    </location>
</feature>
<gene>
    <name evidence="4" type="ORF">H310_07631</name>
</gene>
<dbReference type="eggNOG" id="ENOG502SRWF">
    <property type="taxonomic scope" value="Eukaryota"/>
</dbReference>
<feature type="region of interest" description="Disordered" evidence="2">
    <location>
        <begin position="245"/>
        <end position="264"/>
    </location>
</feature>
<dbReference type="Gene3D" id="2.30.42.10">
    <property type="match status" value="1"/>
</dbReference>
<feature type="compositionally biased region" description="Polar residues" evidence="2">
    <location>
        <begin position="245"/>
        <end position="258"/>
    </location>
</feature>
<sequence>MNAPFHDDAMLDDAMLVDALNSIEYMNGITKDAAPVEGSAIMSTEGDHQAFEDEPNSAFHAATDAPLSAVEGQTTLSRVENTDKVVSVGETSPTGPTAASTIPVSRTPVVDSSSVTTPACTQSMQLEAASTGAGSTQHSGSSASPYKRIVVTKESGLLGFGVLPVRGVCGVQVSTLQPDSSAAKAGLRVGDVLLKLDDTDVSNMAMPAIIQILQAVVTGKPLHISLFRPSVAVPTTAPISMSKPLTSALAQRGPSTDASLAPSAKKAKTSNVGASFSNSSLPGATTSFVDTATLKKQLDAMTKDLQVAITDKVKLAEKNAMLRKRVQHMVIAGDEDKVKLKAEFEQRIAALVQEKAQLQNSLATVKAQARLDSRAVFDTDVTKELKTQLEALQRQVDQFEALERKRKDVRKAHASIELKLADKCKMQLLRAIVDKVTGELKAISQQRAQSSLRTNAFGAAGTASTTPSHVKVQLELIRRVSVNQLFGIHAATDPLGFPVLSQLQMTLPESRIAEVFGKQLTYEERPGLNLTVSAPMEVHYDPTTEVLQVTCNWTEQNVIREIARNIRM</sequence>
<organism evidence="4">
    <name type="scientific">Aphanomyces invadans</name>
    <dbReference type="NCBI Taxonomy" id="157072"/>
    <lineage>
        <taxon>Eukaryota</taxon>
        <taxon>Sar</taxon>
        <taxon>Stramenopiles</taxon>
        <taxon>Oomycota</taxon>
        <taxon>Saprolegniomycetes</taxon>
        <taxon>Saprolegniales</taxon>
        <taxon>Verrucalvaceae</taxon>
        <taxon>Aphanomyces</taxon>
    </lineage>
</organism>
<dbReference type="EMBL" id="KI913965">
    <property type="protein sequence ID" value="ETW00240.1"/>
    <property type="molecule type" value="Genomic_DNA"/>
</dbReference>
<evidence type="ECO:0000256" key="1">
    <source>
        <dbReference type="SAM" id="Coils"/>
    </source>
</evidence>
<evidence type="ECO:0000313" key="4">
    <source>
        <dbReference type="EMBL" id="ETW00240.1"/>
    </source>
</evidence>
<keyword evidence="1" id="KW-0175">Coiled coil</keyword>
<dbReference type="VEuPathDB" id="FungiDB:H310_07631"/>
<dbReference type="Pfam" id="PF17820">
    <property type="entry name" value="PDZ_6"/>
    <property type="match status" value="1"/>
</dbReference>
<dbReference type="AlphaFoldDB" id="A0A024U1Y6"/>
<accession>A0A024U1Y6</accession>
<dbReference type="InterPro" id="IPR041489">
    <property type="entry name" value="PDZ_6"/>
</dbReference>
<proteinExistence type="predicted"/>
<dbReference type="GeneID" id="20084681"/>
<dbReference type="PROSITE" id="PS50106">
    <property type="entry name" value="PDZ"/>
    <property type="match status" value="1"/>
</dbReference>
<dbReference type="SMART" id="SM00228">
    <property type="entry name" value="PDZ"/>
    <property type="match status" value="1"/>
</dbReference>